<proteinExistence type="predicted"/>
<dbReference type="OrthoDB" id="898896at2759"/>
<protein>
    <submittedName>
        <fullName evidence="2">Uncharacterized protein</fullName>
    </submittedName>
</protein>
<feature type="signal peptide" evidence="1">
    <location>
        <begin position="1"/>
        <end position="22"/>
    </location>
</feature>
<gene>
    <name evidence="2" type="ORF">SASPL_106859</name>
</gene>
<accession>A0A8X9A3W8</accession>
<reference evidence="2" key="1">
    <citation type="submission" date="2018-01" db="EMBL/GenBank/DDBJ databases">
        <authorList>
            <person name="Mao J.F."/>
        </authorList>
    </citation>
    <scope>NUCLEOTIDE SEQUENCE</scope>
    <source>
        <strain evidence="2">Huo1</strain>
        <tissue evidence="2">Leaf</tissue>
    </source>
</reference>
<evidence type="ECO:0000313" key="2">
    <source>
        <dbReference type="EMBL" id="KAG6428822.1"/>
    </source>
</evidence>
<name>A0A8X9A3W8_SALSN</name>
<evidence type="ECO:0000313" key="3">
    <source>
        <dbReference type="Proteomes" id="UP000298416"/>
    </source>
</evidence>
<reference evidence="2" key="2">
    <citation type="submission" date="2020-08" db="EMBL/GenBank/DDBJ databases">
        <title>Plant Genome Project.</title>
        <authorList>
            <person name="Zhang R.-G."/>
        </authorList>
    </citation>
    <scope>NUCLEOTIDE SEQUENCE</scope>
    <source>
        <strain evidence="2">Huo1</strain>
        <tissue evidence="2">Leaf</tissue>
    </source>
</reference>
<comment type="caution">
    <text evidence="2">The sequence shown here is derived from an EMBL/GenBank/DDBJ whole genome shotgun (WGS) entry which is preliminary data.</text>
</comment>
<feature type="chain" id="PRO_5036461659" evidence="1">
    <location>
        <begin position="23"/>
        <end position="146"/>
    </location>
</feature>
<organism evidence="2">
    <name type="scientific">Salvia splendens</name>
    <name type="common">Scarlet sage</name>
    <dbReference type="NCBI Taxonomy" id="180675"/>
    <lineage>
        <taxon>Eukaryota</taxon>
        <taxon>Viridiplantae</taxon>
        <taxon>Streptophyta</taxon>
        <taxon>Embryophyta</taxon>
        <taxon>Tracheophyta</taxon>
        <taxon>Spermatophyta</taxon>
        <taxon>Magnoliopsida</taxon>
        <taxon>eudicotyledons</taxon>
        <taxon>Gunneridae</taxon>
        <taxon>Pentapetalae</taxon>
        <taxon>asterids</taxon>
        <taxon>lamiids</taxon>
        <taxon>Lamiales</taxon>
        <taxon>Lamiaceae</taxon>
        <taxon>Nepetoideae</taxon>
        <taxon>Mentheae</taxon>
        <taxon>Salviinae</taxon>
        <taxon>Salvia</taxon>
        <taxon>Salvia subgen. Calosphace</taxon>
        <taxon>core Calosphace</taxon>
    </lineage>
</organism>
<dbReference type="EMBL" id="PNBA02000003">
    <property type="protein sequence ID" value="KAG6428822.1"/>
    <property type="molecule type" value="Genomic_DNA"/>
</dbReference>
<sequence>MAFPWSFLLVTLLSLALSQASSQALNSNATLAGIVTCINASIATVKTYPLVPDARVDVVCGVLFVEKVIKTAHTNLEGVYSFSFNAADTALLSVPEMCYLKIAMPENSCVFDPSGGFVKLPIVVGLRLGLGTVTYFIPGAPSYSRP</sequence>
<dbReference type="InterPro" id="IPR040404">
    <property type="entry name" value="Phylloplanin-like"/>
</dbReference>
<dbReference type="PANTHER" id="PTHR34458:SF11">
    <property type="entry name" value="MD-2-RELATED LIPID-RECOGNITION DOMAIN-CONTAINING PROTEIN"/>
    <property type="match status" value="1"/>
</dbReference>
<dbReference type="AlphaFoldDB" id="A0A8X9A3W8"/>
<dbReference type="PANTHER" id="PTHR34458">
    <property type="entry name" value="POLLEN OLE E 1 ALLERGEN AND EXTENSIN FAMILY PROTEIN-RELATED"/>
    <property type="match status" value="1"/>
</dbReference>
<keyword evidence="1" id="KW-0732">Signal</keyword>
<evidence type="ECO:0000256" key="1">
    <source>
        <dbReference type="SAM" id="SignalP"/>
    </source>
</evidence>
<dbReference type="Proteomes" id="UP000298416">
    <property type="component" value="Unassembled WGS sequence"/>
</dbReference>
<keyword evidence="3" id="KW-1185">Reference proteome</keyword>